<dbReference type="Pfam" id="PF01887">
    <property type="entry name" value="SAM_HAT_N"/>
    <property type="match status" value="1"/>
</dbReference>
<dbReference type="InterPro" id="IPR023228">
    <property type="entry name" value="SAM_OH_AdoTrfase_N_sf"/>
</dbReference>
<dbReference type="InterPro" id="IPR046469">
    <property type="entry name" value="SAM_HAT_N"/>
</dbReference>
<dbReference type="PIRSF" id="PIRSF006779">
    <property type="entry name" value="UCP006779"/>
    <property type="match status" value="1"/>
</dbReference>
<gene>
    <name evidence="5" type="ORF">H5411_07710</name>
</gene>
<name>A0A8E1VVI6_9PSEU</name>
<dbReference type="SUPFAM" id="SSF101852">
    <property type="entry name" value="Bacterial fluorinating enzyme, C-terminal domain"/>
    <property type="match status" value="1"/>
</dbReference>
<dbReference type="Proteomes" id="UP000550260">
    <property type="component" value="Unassembled WGS sequence"/>
</dbReference>
<comment type="caution">
    <text evidence="5">The sequence shown here is derived from an EMBL/GenBank/DDBJ whole genome shotgun (WGS) entry which is preliminary data.</text>
</comment>
<dbReference type="Gene3D" id="3.40.50.10790">
    <property type="entry name" value="S-adenosyl-l-methionine hydroxide adenosyltransferase, N-terminal"/>
    <property type="match status" value="1"/>
</dbReference>
<dbReference type="SUPFAM" id="SSF102522">
    <property type="entry name" value="Bacterial fluorinating enzyme, N-terminal domain"/>
    <property type="match status" value="1"/>
</dbReference>
<dbReference type="InterPro" id="IPR023227">
    <property type="entry name" value="SAM_OH_AdoTrfase_C_sf"/>
</dbReference>
<keyword evidence="1" id="KW-0949">S-adenosyl-L-methionine</keyword>
<evidence type="ECO:0000313" key="6">
    <source>
        <dbReference type="Proteomes" id="UP000550260"/>
    </source>
</evidence>
<dbReference type="InterPro" id="IPR002747">
    <property type="entry name" value="SAM_OH_AdoTrfase"/>
</dbReference>
<feature type="domain" description="S-adenosyl-l-methionine hydroxide adenosyltransferase C-terminal" evidence="4">
    <location>
        <begin position="176"/>
        <end position="258"/>
    </location>
</feature>
<dbReference type="Pfam" id="PF20257">
    <property type="entry name" value="SAM_HAT_C"/>
    <property type="match status" value="1"/>
</dbReference>
<evidence type="ECO:0000259" key="4">
    <source>
        <dbReference type="Pfam" id="PF20257"/>
    </source>
</evidence>
<dbReference type="PANTHER" id="PTHR35092">
    <property type="entry name" value="CHLORINASE MJ1651"/>
    <property type="match status" value="1"/>
</dbReference>
<dbReference type="AlphaFoldDB" id="A0A8E1VVI6"/>
<accession>A0A8E1VVI6</accession>
<feature type="domain" description="S-adenosyl-l-methionine hydroxide adenosyltransferase N-terminal" evidence="3">
    <location>
        <begin position="10"/>
        <end position="150"/>
    </location>
</feature>
<dbReference type="PANTHER" id="PTHR35092:SF1">
    <property type="entry name" value="CHLORINASE MJ1651"/>
    <property type="match status" value="1"/>
</dbReference>
<evidence type="ECO:0000313" key="5">
    <source>
        <dbReference type="EMBL" id="MBB2499017.1"/>
    </source>
</evidence>
<dbReference type="Gene3D" id="2.40.30.90">
    <property type="entry name" value="Bacterial fluorinating enzyme like"/>
    <property type="match status" value="1"/>
</dbReference>
<evidence type="ECO:0000256" key="2">
    <source>
        <dbReference type="ARBA" id="ARBA00024035"/>
    </source>
</evidence>
<sequence length="268" mass="27361">MMQVMAYRWISFTSDYGLRDGFVAACHGVIAGIAPDVRVLDVTHLVPPHQVRSGAAVLAQTVPSLPKAVHLAVVDPGVGTERHGIVVVATHGILVGPDNGLLLPAAEALGGVYASYVIDVRTPTSATFHGRDVFAPVAAKLALGAHPGSFGPAIDDPVRLPEPLVAAFPGKLVSDVLTVDHFGNVQLAATPADLELTGLTGEVTVHSEHVAVSAAIGRTFADVPRGANLVYTDSAGKLAVAVNGGSAASVLRIGPTEECTITASPTAS</sequence>
<proteinExistence type="inferred from homology"/>
<protein>
    <submittedName>
        <fullName evidence="5">SAM-dependent chlorinase/fluorinase</fullName>
    </submittedName>
</protein>
<comment type="similarity">
    <text evidence="2">Belongs to the SAM hydrolase / SAM-dependent halogenase family.</text>
</comment>
<organism evidence="5 6">
    <name type="scientific">Amycolatopsis echigonensis</name>
    <dbReference type="NCBI Taxonomy" id="2576905"/>
    <lineage>
        <taxon>Bacteria</taxon>
        <taxon>Bacillati</taxon>
        <taxon>Actinomycetota</taxon>
        <taxon>Actinomycetes</taxon>
        <taxon>Pseudonocardiales</taxon>
        <taxon>Pseudonocardiaceae</taxon>
        <taxon>Amycolatopsis</taxon>
    </lineage>
</organism>
<evidence type="ECO:0000256" key="1">
    <source>
        <dbReference type="ARBA" id="ARBA00022691"/>
    </source>
</evidence>
<evidence type="ECO:0000259" key="3">
    <source>
        <dbReference type="Pfam" id="PF01887"/>
    </source>
</evidence>
<dbReference type="InterPro" id="IPR046470">
    <property type="entry name" value="SAM_HAT_C"/>
</dbReference>
<dbReference type="EMBL" id="JACJHR010000008">
    <property type="protein sequence ID" value="MBB2499017.1"/>
    <property type="molecule type" value="Genomic_DNA"/>
</dbReference>
<reference evidence="5 6" key="1">
    <citation type="submission" date="2020-08" db="EMBL/GenBank/DDBJ databases">
        <title>Amycolatopsis echigonensis JCM 21831.</title>
        <authorList>
            <person name="Tedsree N."/>
            <person name="Kuncharoen N."/>
            <person name="Likhitwitayawuid K."/>
            <person name="Tanasupawat S."/>
        </authorList>
    </citation>
    <scope>NUCLEOTIDE SEQUENCE [LARGE SCALE GENOMIC DNA]</scope>
    <source>
        <strain evidence="5 6">JCM 21831</strain>
    </source>
</reference>